<evidence type="ECO:0000313" key="5">
    <source>
        <dbReference type="EMBL" id="MBM2621982.1"/>
    </source>
</evidence>
<dbReference type="SUPFAM" id="SSF53474">
    <property type="entry name" value="alpha/beta-Hydrolases"/>
    <property type="match status" value="1"/>
</dbReference>
<dbReference type="InterPro" id="IPR000639">
    <property type="entry name" value="Epox_hydrolase-like"/>
</dbReference>
<dbReference type="GO" id="GO:0016787">
    <property type="term" value="F:hydrolase activity"/>
    <property type="evidence" value="ECO:0007669"/>
    <property type="project" value="UniProtKB-KW"/>
</dbReference>
<evidence type="ECO:0000313" key="6">
    <source>
        <dbReference type="Proteomes" id="UP000632138"/>
    </source>
</evidence>
<gene>
    <name evidence="5" type="ORF">JIG36_41420</name>
</gene>
<proteinExistence type="inferred from homology"/>
<keyword evidence="3 5" id="KW-0378">Hydrolase</keyword>
<organism evidence="5 6">
    <name type="scientific">Paractinoplanes ovalisporus</name>
    <dbReference type="NCBI Taxonomy" id="2810368"/>
    <lineage>
        <taxon>Bacteria</taxon>
        <taxon>Bacillati</taxon>
        <taxon>Actinomycetota</taxon>
        <taxon>Actinomycetes</taxon>
        <taxon>Micromonosporales</taxon>
        <taxon>Micromonosporaceae</taxon>
        <taxon>Paractinoplanes</taxon>
    </lineage>
</organism>
<name>A0ABS2AQ47_9ACTN</name>
<dbReference type="EMBL" id="JAENHP010000022">
    <property type="protein sequence ID" value="MBM2621982.1"/>
    <property type="molecule type" value="Genomic_DNA"/>
</dbReference>
<comment type="caution">
    <text evidence="5">The sequence shown here is derived from an EMBL/GenBank/DDBJ whole genome shotgun (WGS) entry which is preliminary data.</text>
</comment>
<feature type="domain" description="Epoxide hydrolase N-terminal" evidence="4">
    <location>
        <begin position="2"/>
        <end position="107"/>
    </location>
</feature>
<evidence type="ECO:0000256" key="2">
    <source>
        <dbReference type="ARBA" id="ARBA00022797"/>
    </source>
</evidence>
<dbReference type="PANTHER" id="PTHR21661">
    <property type="entry name" value="EPOXIDE HYDROLASE 1-RELATED"/>
    <property type="match status" value="1"/>
</dbReference>
<keyword evidence="2" id="KW-0058">Aromatic hydrocarbons catabolism</keyword>
<dbReference type="Pfam" id="PF06441">
    <property type="entry name" value="EHN"/>
    <property type="match status" value="1"/>
</dbReference>
<evidence type="ECO:0000256" key="3">
    <source>
        <dbReference type="ARBA" id="ARBA00022801"/>
    </source>
</evidence>
<keyword evidence="6" id="KW-1185">Reference proteome</keyword>
<dbReference type="PRINTS" id="PR00412">
    <property type="entry name" value="EPOXHYDRLASE"/>
</dbReference>
<dbReference type="PIRSF" id="PIRSF001112">
    <property type="entry name" value="Epoxide_hydrolase"/>
    <property type="match status" value="1"/>
</dbReference>
<accession>A0ABS2AQ47</accession>
<dbReference type="Gene3D" id="3.40.50.1820">
    <property type="entry name" value="alpha/beta hydrolase"/>
    <property type="match status" value="1"/>
</dbReference>
<dbReference type="InterPro" id="IPR016292">
    <property type="entry name" value="Epoxide_hydrolase"/>
</dbReference>
<evidence type="ECO:0000256" key="1">
    <source>
        <dbReference type="ARBA" id="ARBA00010088"/>
    </source>
</evidence>
<protein>
    <submittedName>
        <fullName evidence="5">Alpha/beta fold hydrolase</fullName>
    </submittedName>
</protein>
<comment type="similarity">
    <text evidence="1">Belongs to the peptidase S33 family.</text>
</comment>
<dbReference type="InterPro" id="IPR029058">
    <property type="entry name" value="AB_hydrolase_fold"/>
</dbReference>
<reference evidence="5 6" key="1">
    <citation type="submission" date="2021-01" db="EMBL/GenBank/DDBJ databases">
        <title>Actinoplanes sp. nov. LDG1-06 isolated from lichen.</title>
        <authorList>
            <person name="Saeng-In P."/>
            <person name="Phongsopitanun W."/>
            <person name="Kanchanasin P."/>
            <person name="Yuki M."/>
            <person name="Kudo T."/>
            <person name="Ohkuma M."/>
            <person name="Tanasupawat S."/>
        </authorList>
    </citation>
    <scope>NUCLEOTIDE SEQUENCE [LARGE SCALE GENOMIC DNA]</scope>
    <source>
        <strain evidence="5 6">LDG1-06</strain>
    </source>
</reference>
<dbReference type="InterPro" id="IPR010497">
    <property type="entry name" value="Epoxide_hydro_N"/>
</dbReference>
<evidence type="ECO:0000259" key="4">
    <source>
        <dbReference type="Pfam" id="PF06441"/>
    </source>
</evidence>
<dbReference type="RefSeq" id="WP_203382140.1">
    <property type="nucleotide sequence ID" value="NZ_JAENHP010000022.1"/>
</dbReference>
<sequence length="372" mass="40857">MITPFRVPLPPASVDDLRERLARTRWPSPAPGPGWEQGSPLSDVSDLCAYWQSGYDFSAAEERLNRHPQFRTEIDGVKIHFVHVRSERADAVPVLMTHGWPGSVVEFADVIGPLSESFHIVCPSLPGYGFSDAPTEPGWAVARVADAWAVLMERLGYPRFVAQGHDWGTSVSTEIGLRHPSRVIGLHLVPPLVAPDPATFGALTPAEQSALDDLEAAARGDGYSFVQSTRPQTIGYGLVDSPAALCAWIVEKFHAWTDGDVLTRDQLLDNLMMYWLPGAGVSAARFYWESFPAVQAVFRGDGSEAPPVPVPVGCSIFPRENPRPSRRWAERRFSDIRYWNEPARGGHFAAFEQPGQFVEEVRACVAALTAGT</sequence>
<dbReference type="PANTHER" id="PTHR21661:SF35">
    <property type="entry name" value="EPOXIDE HYDROLASE"/>
    <property type="match status" value="1"/>
</dbReference>
<dbReference type="Proteomes" id="UP000632138">
    <property type="component" value="Unassembled WGS sequence"/>
</dbReference>